<sequence length="200" mass="22855">WRDSNEKWRFDVEGPHFHLVGPATWLEPGGASDQDDGWVFEASPRWYRRVPELFEVVAYDLTHVGVVTGRPVLTWWGAAHGRALKLDPRALARIKAIEDGSHVVCPMCNGTNTRTVMAVPDELDRWGAMDPGRQPGDRPPTQHRFKCDDCGHVDEDGLEPVPKARVRATRSVDPFLYNDFQREPFPRGHHWNDGDLEDRR</sequence>
<organism evidence="1">
    <name type="scientific">marine sediment metagenome</name>
    <dbReference type="NCBI Taxonomy" id="412755"/>
    <lineage>
        <taxon>unclassified sequences</taxon>
        <taxon>metagenomes</taxon>
        <taxon>ecological metagenomes</taxon>
    </lineage>
</organism>
<feature type="non-terminal residue" evidence="1">
    <location>
        <position position="1"/>
    </location>
</feature>
<accession>X0ZLI7</accession>
<dbReference type="EMBL" id="BART01000321">
    <property type="protein sequence ID" value="GAG70520.1"/>
    <property type="molecule type" value="Genomic_DNA"/>
</dbReference>
<reference evidence="1" key="1">
    <citation type="journal article" date="2014" name="Front. Microbiol.">
        <title>High frequency of phylogenetically diverse reductive dehalogenase-homologous genes in deep subseafloor sedimentary metagenomes.</title>
        <authorList>
            <person name="Kawai M."/>
            <person name="Futagami T."/>
            <person name="Toyoda A."/>
            <person name="Takaki Y."/>
            <person name="Nishi S."/>
            <person name="Hori S."/>
            <person name="Arai W."/>
            <person name="Tsubouchi T."/>
            <person name="Morono Y."/>
            <person name="Uchiyama I."/>
            <person name="Ito T."/>
            <person name="Fujiyama A."/>
            <person name="Inagaki F."/>
            <person name="Takami H."/>
        </authorList>
    </citation>
    <scope>NUCLEOTIDE SEQUENCE</scope>
    <source>
        <strain evidence="1">Expedition CK06-06</strain>
    </source>
</reference>
<gene>
    <name evidence="1" type="ORF">S01H4_01688</name>
</gene>
<protein>
    <submittedName>
        <fullName evidence="1">Uncharacterized protein</fullName>
    </submittedName>
</protein>
<name>X0ZLI7_9ZZZZ</name>
<comment type="caution">
    <text evidence="1">The sequence shown here is derived from an EMBL/GenBank/DDBJ whole genome shotgun (WGS) entry which is preliminary data.</text>
</comment>
<dbReference type="AlphaFoldDB" id="X0ZLI7"/>
<evidence type="ECO:0000313" key="1">
    <source>
        <dbReference type="EMBL" id="GAG70520.1"/>
    </source>
</evidence>
<proteinExistence type="predicted"/>